<reference evidence="4" key="1">
    <citation type="submission" date="2016-06" db="UniProtKB">
        <authorList>
            <consortium name="WormBaseParasite"/>
        </authorList>
    </citation>
    <scope>IDENTIFICATION</scope>
</reference>
<evidence type="ECO:0000313" key="3">
    <source>
        <dbReference type="Proteomes" id="UP000271098"/>
    </source>
</evidence>
<evidence type="ECO:0000256" key="1">
    <source>
        <dbReference type="SAM" id="MobiDB-lite"/>
    </source>
</evidence>
<reference evidence="2 3" key="2">
    <citation type="submission" date="2018-11" db="EMBL/GenBank/DDBJ databases">
        <authorList>
            <consortium name="Pathogen Informatics"/>
        </authorList>
    </citation>
    <scope>NUCLEOTIDE SEQUENCE [LARGE SCALE GENOMIC DNA]</scope>
</reference>
<organism evidence="4">
    <name type="scientific">Gongylonema pulchrum</name>
    <dbReference type="NCBI Taxonomy" id="637853"/>
    <lineage>
        <taxon>Eukaryota</taxon>
        <taxon>Metazoa</taxon>
        <taxon>Ecdysozoa</taxon>
        <taxon>Nematoda</taxon>
        <taxon>Chromadorea</taxon>
        <taxon>Rhabditida</taxon>
        <taxon>Spirurina</taxon>
        <taxon>Spiruromorpha</taxon>
        <taxon>Spiruroidea</taxon>
        <taxon>Gongylonematidae</taxon>
        <taxon>Gongylonema</taxon>
    </lineage>
</organism>
<evidence type="ECO:0000313" key="2">
    <source>
        <dbReference type="EMBL" id="VDK52260.1"/>
    </source>
</evidence>
<sequence>MLTEKTPQLTFIRGTTASKSWRAPTKKGDPLQYIADQHKSQNVSTPSTPQTTKGALKEKVILKKDITPSAPLPPMLPSKVPEPVPARIPRPKISRYIPGETVAQSPDEVCLLLFSSRRYKKSHDFAEKKIFLN</sequence>
<accession>A0A183DAT0</accession>
<dbReference type="Proteomes" id="UP000271098">
    <property type="component" value="Unassembled WGS sequence"/>
</dbReference>
<dbReference type="EMBL" id="UYRT01012772">
    <property type="protein sequence ID" value="VDK52260.1"/>
    <property type="molecule type" value="Genomic_DNA"/>
</dbReference>
<dbReference type="OrthoDB" id="5406014at2759"/>
<feature type="region of interest" description="Disordered" evidence="1">
    <location>
        <begin position="1"/>
        <end position="28"/>
    </location>
</feature>
<dbReference type="AlphaFoldDB" id="A0A183DAT0"/>
<protein>
    <submittedName>
        <fullName evidence="4">TPX2_importin domain-containing protein</fullName>
    </submittedName>
</protein>
<gene>
    <name evidence="2" type="ORF">GPUH_LOCUS5816</name>
</gene>
<evidence type="ECO:0000313" key="4">
    <source>
        <dbReference type="WBParaSite" id="GPUH_0000582901-mRNA-1"/>
    </source>
</evidence>
<keyword evidence="3" id="KW-1185">Reference proteome</keyword>
<feature type="compositionally biased region" description="Polar residues" evidence="1">
    <location>
        <begin position="1"/>
        <end position="19"/>
    </location>
</feature>
<dbReference type="WBParaSite" id="GPUH_0000582901-mRNA-1">
    <property type="protein sequence ID" value="GPUH_0000582901-mRNA-1"/>
    <property type="gene ID" value="GPUH_0000582901"/>
</dbReference>
<proteinExistence type="predicted"/>
<name>A0A183DAT0_9BILA</name>